<dbReference type="InterPro" id="IPR052844">
    <property type="entry name" value="Leaf_Dev_Regulator"/>
</dbReference>
<evidence type="ECO:0000313" key="3">
    <source>
        <dbReference type="EMBL" id="CAD1846435.1"/>
    </source>
</evidence>
<sequence>MAHKKEAAWRLKRVELQLESEKASKRREKMEEIEAKVRALREEQRLAMERIDAEYREQIAGLRRDADAKEQKLVEQWAAKHVRLSKFLEQVGSSGGGAAAARGRRPAGRNRVWSTPNLCRSSDSTLNL</sequence>
<accession>A0A6V7QUK2</accession>
<feature type="coiled-coil region" evidence="1">
    <location>
        <begin position="11"/>
        <end position="72"/>
    </location>
</feature>
<evidence type="ECO:0000256" key="1">
    <source>
        <dbReference type="SAM" id="Coils"/>
    </source>
</evidence>
<name>A0A6V7QUK2_ANACO</name>
<dbReference type="EMBL" id="CAJEUB010000017">
    <property type="protein sequence ID" value="CAD1846435.1"/>
    <property type="molecule type" value="Genomic_DNA"/>
</dbReference>
<keyword evidence="1" id="KW-0175">Coiled coil</keyword>
<evidence type="ECO:0000256" key="2">
    <source>
        <dbReference type="SAM" id="MobiDB-lite"/>
    </source>
</evidence>
<dbReference type="AlphaFoldDB" id="A0A6V7QUK2"/>
<reference evidence="3" key="1">
    <citation type="submission" date="2020-07" db="EMBL/GenBank/DDBJ databases">
        <authorList>
            <person name="Lin J."/>
        </authorList>
    </citation>
    <scope>NUCLEOTIDE SEQUENCE</scope>
</reference>
<protein>
    <submittedName>
        <fullName evidence="3">Uncharacterized protein</fullName>
    </submittedName>
</protein>
<dbReference type="PANTHER" id="PTHR47214:SF3">
    <property type="entry name" value="TRANSCRIPTION FACTOR AS1"/>
    <property type="match status" value="1"/>
</dbReference>
<dbReference type="PANTHER" id="PTHR47214">
    <property type="entry name" value="PROTEIN ROUGH SHEATH 2 HOMOLOG"/>
    <property type="match status" value="1"/>
</dbReference>
<feature type="region of interest" description="Disordered" evidence="2">
    <location>
        <begin position="93"/>
        <end position="116"/>
    </location>
</feature>
<proteinExistence type="predicted"/>
<organism evidence="3">
    <name type="scientific">Ananas comosus var. bracteatus</name>
    <name type="common">red pineapple</name>
    <dbReference type="NCBI Taxonomy" id="296719"/>
    <lineage>
        <taxon>Eukaryota</taxon>
        <taxon>Viridiplantae</taxon>
        <taxon>Streptophyta</taxon>
        <taxon>Embryophyta</taxon>
        <taxon>Tracheophyta</taxon>
        <taxon>Spermatophyta</taxon>
        <taxon>Magnoliopsida</taxon>
        <taxon>Liliopsida</taxon>
        <taxon>Poales</taxon>
        <taxon>Bromeliaceae</taxon>
        <taxon>Bromelioideae</taxon>
        <taxon>Ananas</taxon>
    </lineage>
</organism>
<gene>
    <name evidence="3" type="ORF">CB5_LOCUS29646</name>
</gene>